<comment type="caution">
    <text evidence="2">The sequence shown here is derived from an EMBL/GenBank/DDBJ whole genome shotgun (WGS) entry which is preliminary data.</text>
</comment>
<dbReference type="Proteomes" id="UP000484885">
    <property type="component" value="Unassembled WGS sequence"/>
</dbReference>
<sequence length="385" mass="43064">MFRLFLSSLFLSSRLWLSVLVSPLREGRSLLGALLIALCWPVFMILQLLHWVGFALDEILFGDWREVEVRKPVFVLGPPRSGTTHLHHVLSQDPATTTLRLWECLFGLSISGRRLLLALARADRRIGSPMARLGGFVGRRLGGGMAEVHPLALDAPEEDFLVLLPAMQCFILITVFPHADWLWRTARLDRAVAPEESARLMRFYAACVQKHLYVHGPEKRFLSKNASFSGSPESLLTVFPDACFFACHRDPQATVPSQLSSIEPALRAAGFDGVPLAVRNRLIDLLAFYYRHLADFGQSHPQRVVPVANQDLHQRLAETVRAAYRQLGLPVGADFERALAEADRRSRAFRSGHRYRPADFGLTSAAIQRRFAGVYPAAAAAHRDD</sequence>
<reference evidence="2 3" key="1">
    <citation type="submission" date="2020-02" db="EMBL/GenBank/DDBJ databases">
        <authorList>
            <person name="Zhang X.-Y."/>
        </authorList>
    </citation>
    <scope>NUCLEOTIDE SEQUENCE [LARGE SCALE GENOMIC DNA]</scope>
    <source>
        <strain evidence="2 3">C33</strain>
    </source>
</reference>
<gene>
    <name evidence="2" type="ORF">G3I74_11605</name>
</gene>
<keyword evidence="1" id="KW-0812">Transmembrane</keyword>
<name>A0A845V5B9_9GAMM</name>
<evidence type="ECO:0000256" key="1">
    <source>
        <dbReference type="SAM" id="Phobius"/>
    </source>
</evidence>
<dbReference type="PANTHER" id="PTHR36451:SF1">
    <property type="entry name" value="OMEGA-HYDROXY-BETA-DIHYDROMENAQUINONE-9 SULFOTRANSFERASE STF3"/>
    <property type="match status" value="1"/>
</dbReference>
<dbReference type="AlphaFoldDB" id="A0A845V5B9"/>
<dbReference type="Gene3D" id="3.40.50.300">
    <property type="entry name" value="P-loop containing nucleotide triphosphate hydrolases"/>
    <property type="match status" value="1"/>
</dbReference>
<dbReference type="Pfam" id="PF13469">
    <property type="entry name" value="Sulfotransfer_3"/>
    <property type="match status" value="1"/>
</dbReference>
<dbReference type="SUPFAM" id="SSF52540">
    <property type="entry name" value="P-loop containing nucleoside triphosphate hydrolases"/>
    <property type="match status" value="1"/>
</dbReference>
<dbReference type="InterPro" id="IPR052736">
    <property type="entry name" value="Stf3_sulfotransferase"/>
</dbReference>
<keyword evidence="1" id="KW-1133">Transmembrane helix</keyword>
<evidence type="ECO:0000313" key="3">
    <source>
        <dbReference type="Proteomes" id="UP000484885"/>
    </source>
</evidence>
<feature type="transmembrane region" description="Helical" evidence="1">
    <location>
        <begin position="33"/>
        <end position="56"/>
    </location>
</feature>
<evidence type="ECO:0000313" key="2">
    <source>
        <dbReference type="EMBL" id="NDY96376.1"/>
    </source>
</evidence>
<dbReference type="InterPro" id="IPR027417">
    <property type="entry name" value="P-loop_NTPase"/>
</dbReference>
<dbReference type="GO" id="GO:0016740">
    <property type="term" value="F:transferase activity"/>
    <property type="evidence" value="ECO:0007669"/>
    <property type="project" value="UniProtKB-KW"/>
</dbReference>
<keyword evidence="1" id="KW-0472">Membrane</keyword>
<dbReference type="RefSeq" id="WP_164211777.1">
    <property type="nucleotide sequence ID" value="NZ_JAAGSC010000042.1"/>
</dbReference>
<dbReference type="PANTHER" id="PTHR36451">
    <property type="entry name" value="PAPS-DEPENDENT SULFOTRANSFERASE STF3"/>
    <property type="match status" value="1"/>
</dbReference>
<keyword evidence="3" id="KW-1185">Reference proteome</keyword>
<organism evidence="2 3">
    <name type="scientific">Wenzhouxiangella limi</name>
    <dbReference type="NCBI Taxonomy" id="2707351"/>
    <lineage>
        <taxon>Bacteria</taxon>
        <taxon>Pseudomonadati</taxon>
        <taxon>Pseudomonadota</taxon>
        <taxon>Gammaproteobacteria</taxon>
        <taxon>Chromatiales</taxon>
        <taxon>Wenzhouxiangellaceae</taxon>
        <taxon>Wenzhouxiangella</taxon>
    </lineage>
</organism>
<dbReference type="EMBL" id="JAAGSC010000042">
    <property type="protein sequence ID" value="NDY96376.1"/>
    <property type="molecule type" value="Genomic_DNA"/>
</dbReference>
<accession>A0A845V5B9</accession>
<proteinExistence type="predicted"/>
<keyword evidence="2" id="KW-0808">Transferase</keyword>
<protein>
    <submittedName>
        <fullName evidence="2">Sulfotransferase</fullName>
    </submittedName>
</protein>